<organism evidence="4 5">
    <name type="scientific">Coprobacter tertius</name>
    <dbReference type="NCBI Taxonomy" id="2944915"/>
    <lineage>
        <taxon>Bacteria</taxon>
        <taxon>Pseudomonadati</taxon>
        <taxon>Bacteroidota</taxon>
        <taxon>Bacteroidia</taxon>
        <taxon>Bacteroidales</taxon>
        <taxon>Barnesiellaceae</taxon>
        <taxon>Coprobacter</taxon>
    </lineage>
</organism>
<evidence type="ECO:0000313" key="4">
    <source>
        <dbReference type="EMBL" id="MCP9612452.1"/>
    </source>
</evidence>
<feature type="domain" description="Peptidoglycan binding" evidence="3">
    <location>
        <begin position="275"/>
        <end position="345"/>
    </location>
</feature>
<dbReference type="Pfam" id="PF09374">
    <property type="entry name" value="PG_binding_3"/>
    <property type="match status" value="1"/>
</dbReference>
<dbReference type="EMBL" id="JANDHW010000009">
    <property type="protein sequence ID" value="MCP9612452.1"/>
    <property type="molecule type" value="Genomic_DNA"/>
</dbReference>
<evidence type="ECO:0008006" key="6">
    <source>
        <dbReference type="Google" id="ProtNLM"/>
    </source>
</evidence>
<evidence type="ECO:0000256" key="1">
    <source>
        <dbReference type="SAM" id="MobiDB-lite"/>
    </source>
</evidence>
<sequence>MKDDYFSDGIPEEYLWDTENKRYMRRSLFPGRWVPARISSWDTDKPEFQFDPDRDRTYQQVVLGAIPYSNRNTIGGNLESSSEGTVPSRPAMGPEKEIIGPYSPENPFDYSVQKSTFDSVLKGTGDARNPLTGKKMKSPLNESPASGEGKRYYPYGAGPLVPGEFRKEPSKPDDCFGFDRCVNETLDIEKGYSNRVSDLGGPTNRGISWETWQAHAKRYTGKEPTLENLKNLSAEDAKKIYRSEYWDKIDADEIKNPSLRRYIFDFHVNSSPGAAIGNLQKAINQTGGKVAEDGIWGKETLDAINQHPNPEALFNQYKENRKKHFQGLVNSGSRQRENIKGWLNRDDRFTYIK</sequence>
<gene>
    <name evidence="4" type="ORF">NMU02_10150</name>
</gene>
<dbReference type="Proteomes" id="UP001205603">
    <property type="component" value="Unassembled WGS sequence"/>
</dbReference>
<dbReference type="Gene3D" id="1.20.141.10">
    <property type="entry name" value="Chitosanase, subunit A, domain 1"/>
    <property type="match status" value="1"/>
</dbReference>
<evidence type="ECO:0000259" key="3">
    <source>
        <dbReference type="Pfam" id="PF09374"/>
    </source>
</evidence>
<proteinExistence type="predicted"/>
<keyword evidence="5" id="KW-1185">Reference proteome</keyword>
<dbReference type="InterPro" id="IPR018537">
    <property type="entry name" value="Peptidoglycan-bd_3"/>
</dbReference>
<name>A0ABT1MIK2_9BACT</name>
<dbReference type="InterPro" id="IPR023346">
    <property type="entry name" value="Lysozyme-like_dom_sf"/>
</dbReference>
<dbReference type="Pfam" id="PF05838">
    <property type="entry name" value="Glyco_hydro_108"/>
    <property type="match status" value="1"/>
</dbReference>
<dbReference type="SUPFAM" id="SSF53955">
    <property type="entry name" value="Lysozyme-like"/>
    <property type="match status" value="1"/>
</dbReference>
<reference evidence="4 5" key="1">
    <citation type="submission" date="2022-07" db="EMBL/GenBank/DDBJ databases">
        <title>Fecal culturing of patients with breast cancer.</title>
        <authorList>
            <person name="Teng N.M.Y."/>
            <person name="Kiu R."/>
            <person name="Evans R."/>
            <person name="Baker D.J."/>
            <person name="Zenner C."/>
            <person name="Robinson S.D."/>
            <person name="Hall L.J."/>
        </authorList>
    </citation>
    <scope>NUCLEOTIDE SEQUENCE [LARGE SCALE GENOMIC DNA]</scope>
    <source>
        <strain evidence="4 5">LH1063</strain>
    </source>
</reference>
<accession>A0ABT1MIK2</accession>
<protein>
    <recommendedName>
        <fullName evidence="6">Peptidoglycan domain protein</fullName>
    </recommendedName>
</protein>
<feature type="domain" description="TtsA-like Glycoside hydrolase family 108" evidence="2">
    <location>
        <begin position="183"/>
        <end position="270"/>
    </location>
</feature>
<evidence type="ECO:0000313" key="5">
    <source>
        <dbReference type="Proteomes" id="UP001205603"/>
    </source>
</evidence>
<comment type="caution">
    <text evidence="4">The sequence shown here is derived from an EMBL/GenBank/DDBJ whole genome shotgun (WGS) entry which is preliminary data.</text>
</comment>
<dbReference type="RefSeq" id="WP_255027757.1">
    <property type="nucleotide sequence ID" value="NZ_JANDHW010000009.1"/>
</dbReference>
<evidence type="ECO:0000259" key="2">
    <source>
        <dbReference type="Pfam" id="PF05838"/>
    </source>
</evidence>
<dbReference type="InterPro" id="IPR008565">
    <property type="entry name" value="TtsA-like_GH18_dom"/>
</dbReference>
<feature type="region of interest" description="Disordered" evidence="1">
    <location>
        <begin position="123"/>
        <end position="151"/>
    </location>
</feature>